<keyword evidence="1" id="KW-0808">Transferase</keyword>
<dbReference type="InterPro" id="IPR005338">
    <property type="entry name" value="Anhydro_N_Ac-Mur_kinase"/>
</dbReference>
<dbReference type="Pfam" id="PF03702">
    <property type="entry name" value="AnmK"/>
    <property type="match status" value="1"/>
</dbReference>
<dbReference type="CDD" id="cd24050">
    <property type="entry name" value="ASKHA_NBD_ANMK"/>
    <property type="match status" value="1"/>
</dbReference>
<evidence type="ECO:0000256" key="1">
    <source>
        <dbReference type="HAMAP-Rule" id="MF_01270"/>
    </source>
</evidence>
<dbReference type="GO" id="GO:0016773">
    <property type="term" value="F:phosphotransferase activity, alcohol group as acceptor"/>
    <property type="evidence" value="ECO:0007669"/>
    <property type="project" value="UniProtKB-UniRule"/>
</dbReference>
<keyword evidence="3" id="KW-1185">Reference proteome</keyword>
<accession>A0A2A2IHZ1</accession>
<keyword evidence="1" id="KW-0119">Carbohydrate metabolism</keyword>
<comment type="pathway">
    <text evidence="1">Amino-sugar metabolism; 1,6-anhydro-N-acetylmuramate degradation.</text>
</comment>
<dbReference type="NCBIfam" id="NF007148">
    <property type="entry name" value="PRK09585.3-2"/>
    <property type="match status" value="1"/>
</dbReference>
<reference evidence="2 3" key="1">
    <citation type="submission" date="2017-08" db="EMBL/GenBank/DDBJ databases">
        <title>Virgibacillus indicus sp. nov. and Virgibacillus profoundi sp. nov, two moderately halophilic bacteria isolated from marine sediment by using the Microfluidic Streak Plate.</title>
        <authorList>
            <person name="Xu B."/>
            <person name="Hu B."/>
            <person name="Wang J."/>
            <person name="Zhu Y."/>
            <person name="Huang L."/>
            <person name="Du W."/>
            <person name="Huang Y."/>
        </authorList>
    </citation>
    <scope>NUCLEOTIDE SEQUENCE [LARGE SCALE GENOMIC DNA]</scope>
    <source>
        <strain evidence="2 3">IO3-P3-H5</strain>
    </source>
</reference>
<dbReference type="SUPFAM" id="SSF53067">
    <property type="entry name" value="Actin-like ATPase domain"/>
    <property type="match status" value="1"/>
</dbReference>
<dbReference type="AlphaFoldDB" id="A0A2A2IHZ1"/>
<evidence type="ECO:0000313" key="3">
    <source>
        <dbReference type="Proteomes" id="UP000218887"/>
    </source>
</evidence>
<protein>
    <recommendedName>
        <fullName evidence="1">Anhydro-N-acetylmuramic acid kinase</fullName>
        <ecNumber evidence="1">2.7.1.170</ecNumber>
    </recommendedName>
    <alternativeName>
        <fullName evidence="1">AnhMurNAc kinase</fullName>
    </alternativeName>
</protein>
<comment type="caution">
    <text evidence="2">The sequence shown here is derived from an EMBL/GenBank/DDBJ whole genome shotgun (WGS) entry which is preliminary data.</text>
</comment>
<dbReference type="PANTHER" id="PTHR30605">
    <property type="entry name" value="ANHYDRO-N-ACETYLMURAMIC ACID KINASE"/>
    <property type="match status" value="1"/>
</dbReference>
<dbReference type="OrthoDB" id="9763949at2"/>
<dbReference type="PANTHER" id="PTHR30605:SF0">
    <property type="entry name" value="ANHYDRO-N-ACETYLMURAMIC ACID KINASE"/>
    <property type="match status" value="1"/>
</dbReference>
<comment type="function">
    <text evidence="1">Catalyzes the specific phosphorylation of 1,6-anhydro-N-acetylmuramic acid (anhMurNAc) with the simultaneous cleavage of the 1,6-anhydro ring, generating MurNAc-6-P. Is required for the utilization of anhMurNAc either imported from the medium or derived from its own cell wall murein, and thus plays a role in cell wall recycling.</text>
</comment>
<dbReference type="GO" id="GO:0006040">
    <property type="term" value="P:amino sugar metabolic process"/>
    <property type="evidence" value="ECO:0007669"/>
    <property type="project" value="InterPro"/>
</dbReference>
<organism evidence="2 3">
    <name type="scientific">Virgibacillus profundi</name>
    <dbReference type="NCBI Taxonomy" id="2024555"/>
    <lineage>
        <taxon>Bacteria</taxon>
        <taxon>Bacillati</taxon>
        <taxon>Bacillota</taxon>
        <taxon>Bacilli</taxon>
        <taxon>Bacillales</taxon>
        <taxon>Bacillaceae</taxon>
        <taxon>Virgibacillus</taxon>
    </lineage>
</organism>
<dbReference type="GO" id="GO:0009254">
    <property type="term" value="P:peptidoglycan turnover"/>
    <property type="evidence" value="ECO:0007669"/>
    <property type="project" value="UniProtKB-UniRule"/>
</dbReference>
<comment type="similarity">
    <text evidence="1">Belongs to the anhydro-N-acetylmuramic acid kinase family.</text>
</comment>
<feature type="binding site" evidence="1">
    <location>
        <begin position="19"/>
        <end position="26"/>
    </location>
    <ligand>
        <name>ATP</name>
        <dbReference type="ChEBI" id="CHEBI:30616"/>
    </ligand>
</feature>
<dbReference type="NCBIfam" id="NF007139">
    <property type="entry name" value="PRK09585.1-3"/>
    <property type="match status" value="1"/>
</dbReference>
<comment type="pathway">
    <text evidence="1">Cell wall biogenesis; peptidoglycan recycling.</text>
</comment>
<dbReference type="Gene3D" id="3.30.420.40">
    <property type="match status" value="2"/>
</dbReference>
<gene>
    <name evidence="1" type="primary">anmK</name>
    <name evidence="2" type="ORF">CIL05_04495</name>
</gene>
<keyword evidence="1" id="KW-0067">ATP-binding</keyword>
<sequence>MIMTRTSKTVNYVVGLMSGTSLDGIDAGLVEIKADTNDDIDIKLIHFQSQSFSSEIKEKILNLCIADEARIEDISAMNMLLGELFAEAAEKVIEEAGLSPSDILLISSHGQTIYHQPNPIPIDKRKITSTLQIGDISVIAERTGITTIGDFRTRDMAAGGQGAPLVPYADYMLFRSKEFGRVLVNIGGISNITVLPKNCTEKEVIAYDTGPGNMLIDAFTNWATNGEQPYDKNGLLAAKGKSSNNWLEKLLQHNYFKLPSPKSTGRELFGIQYAEVLWDEAQRLAIDNHDRLATVTELTAKSLTMEINNYIESGIVKEVLVSGGGRYNGTLMKSICSHLPKDVQLMGTEEYGMSAEAKEAITFALLGYQCYNKKTNNFPSATGANHDVIMGKIAW</sequence>
<dbReference type="UniPathway" id="UPA00544"/>
<evidence type="ECO:0000313" key="2">
    <source>
        <dbReference type="EMBL" id="PAV30978.1"/>
    </source>
</evidence>
<keyword evidence="1 2" id="KW-0418">Kinase</keyword>
<dbReference type="GO" id="GO:0005524">
    <property type="term" value="F:ATP binding"/>
    <property type="evidence" value="ECO:0007669"/>
    <property type="project" value="UniProtKB-UniRule"/>
</dbReference>
<dbReference type="GO" id="GO:0097175">
    <property type="term" value="P:1,6-anhydro-N-acetyl-beta-muramic acid catabolic process"/>
    <property type="evidence" value="ECO:0007669"/>
    <property type="project" value="UniProtKB-UniRule"/>
</dbReference>
<keyword evidence="1" id="KW-0547">Nucleotide-binding</keyword>
<comment type="catalytic activity">
    <reaction evidence="1">
        <text>1,6-anhydro-N-acetyl-beta-muramate + ATP + H2O = N-acetyl-D-muramate 6-phosphate + ADP + H(+)</text>
        <dbReference type="Rhea" id="RHEA:24952"/>
        <dbReference type="ChEBI" id="CHEBI:15377"/>
        <dbReference type="ChEBI" id="CHEBI:15378"/>
        <dbReference type="ChEBI" id="CHEBI:30616"/>
        <dbReference type="ChEBI" id="CHEBI:58690"/>
        <dbReference type="ChEBI" id="CHEBI:58722"/>
        <dbReference type="ChEBI" id="CHEBI:456216"/>
        <dbReference type="EC" id="2.7.1.170"/>
    </reaction>
</comment>
<dbReference type="EMBL" id="NPOA01000002">
    <property type="protein sequence ID" value="PAV30978.1"/>
    <property type="molecule type" value="Genomic_DNA"/>
</dbReference>
<dbReference type="HAMAP" id="MF_01270">
    <property type="entry name" value="AnhMurNAc_kinase"/>
    <property type="match status" value="1"/>
</dbReference>
<dbReference type="Proteomes" id="UP000218887">
    <property type="component" value="Unassembled WGS sequence"/>
</dbReference>
<dbReference type="InterPro" id="IPR043129">
    <property type="entry name" value="ATPase_NBD"/>
</dbReference>
<dbReference type="GO" id="GO:0016301">
    <property type="term" value="F:kinase activity"/>
    <property type="evidence" value="ECO:0007669"/>
    <property type="project" value="UniProtKB-KW"/>
</dbReference>
<name>A0A2A2IHZ1_9BACI</name>
<dbReference type="UniPathway" id="UPA00343"/>
<dbReference type="EC" id="2.7.1.170" evidence="1"/>
<proteinExistence type="inferred from homology"/>